<evidence type="ECO:0000256" key="1">
    <source>
        <dbReference type="SAM" id="Phobius"/>
    </source>
</evidence>
<name>A0A0G0BYZ7_9BACT</name>
<proteinExistence type="predicted"/>
<keyword evidence="1" id="KW-0472">Membrane</keyword>
<dbReference type="AlphaFoldDB" id="A0A0G0BYZ7"/>
<evidence type="ECO:0000313" key="3">
    <source>
        <dbReference type="Proteomes" id="UP000034816"/>
    </source>
</evidence>
<dbReference type="Proteomes" id="UP000034816">
    <property type="component" value="Unassembled WGS sequence"/>
</dbReference>
<comment type="caution">
    <text evidence="2">The sequence shown here is derived from an EMBL/GenBank/DDBJ whole genome shotgun (WGS) entry which is preliminary data.</text>
</comment>
<evidence type="ECO:0000313" key="2">
    <source>
        <dbReference type="EMBL" id="KKP74579.1"/>
    </source>
</evidence>
<protein>
    <submittedName>
        <fullName evidence="2">Uncharacterized protein</fullName>
    </submittedName>
</protein>
<keyword evidence="1" id="KW-1133">Transmembrane helix</keyword>
<reference evidence="2 3" key="1">
    <citation type="journal article" date="2015" name="Nature">
        <title>rRNA introns, odd ribosomes, and small enigmatic genomes across a large radiation of phyla.</title>
        <authorList>
            <person name="Brown C.T."/>
            <person name="Hug L.A."/>
            <person name="Thomas B.C."/>
            <person name="Sharon I."/>
            <person name="Castelle C.J."/>
            <person name="Singh A."/>
            <person name="Wilkins M.J."/>
            <person name="Williams K.H."/>
            <person name="Banfield J.F."/>
        </authorList>
    </citation>
    <scope>NUCLEOTIDE SEQUENCE [LARGE SCALE GENOMIC DNA]</scope>
</reference>
<keyword evidence="1" id="KW-0812">Transmembrane</keyword>
<gene>
    <name evidence="2" type="ORF">UR73_C0038G0012</name>
</gene>
<dbReference type="EMBL" id="LBQH01000038">
    <property type="protein sequence ID" value="KKP74579.1"/>
    <property type="molecule type" value="Genomic_DNA"/>
</dbReference>
<feature type="transmembrane region" description="Helical" evidence="1">
    <location>
        <begin position="12"/>
        <end position="31"/>
    </location>
</feature>
<accession>A0A0G0BYZ7</accession>
<organism evidence="2 3">
    <name type="scientific">candidate division WS6 bacterium GW2011_GWF1_35_23</name>
    <dbReference type="NCBI Taxonomy" id="1619097"/>
    <lineage>
        <taxon>Bacteria</taxon>
        <taxon>Candidatus Dojkabacteria</taxon>
    </lineage>
</organism>
<sequence>MKEIEIGENLMAVLIYLIIIIGAVSVVFIISL</sequence>